<sequence length="153" mass="17687">MMKLYTVEDQEWQQVAPFVDTLILPVASCFMEHKQLPFQSFHRLERVAERVEQGLQGRVFLLPTIVDYGMAPELFRSVIHNTVQSLQKSGFTHLVVLTDEKHTYLENDESADLPVFSTITRIVSCGSGDDTWELEKHVRETTEAIVQNWQNSY</sequence>
<evidence type="ECO:0000313" key="2">
    <source>
        <dbReference type="Proteomes" id="UP000294746"/>
    </source>
</evidence>
<dbReference type="Pfam" id="PF10673">
    <property type="entry name" value="DUF2487"/>
    <property type="match status" value="1"/>
</dbReference>
<name>A0A4R2S0X9_9BACL</name>
<comment type="caution">
    <text evidence="1">The sequence shown here is derived from an EMBL/GenBank/DDBJ whole genome shotgun (WGS) entry which is preliminary data.</text>
</comment>
<proteinExistence type="predicted"/>
<organism evidence="1 2">
    <name type="scientific">Baia soyae</name>
    <dbReference type="NCBI Taxonomy" id="1544746"/>
    <lineage>
        <taxon>Bacteria</taxon>
        <taxon>Bacillati</taxon>
        <taxon>Bacillota</taxon>
        <taxon>Bacilli</taxon>
        <taxon>Bacillales</taxon>
        <taxon>Thermoactinomycetaceae</taxon>
        <taxon>Baia</taxon>
    </lineage>
</organism>
<dbReference type="Proteomes" id="UP000294746">
    <property type="component" value="Unassembled WGS sequence"/>
</dbReference>
<gene>
    <name evidence="1" type="ORF">EDD57_11311</name>
</gene>
<dbReference type="EMBL" id="SLXV01000013">
    <property type="protein sequence ID" value="TCP69089.1"/>
    <property type="molecule type" value="Genomic_DNA"/>
</dbReference>
<dbReference type="InterPro" id="IPR019615">
    <property type="entry name" value="DUF2487"/>
</dbReference>
<dbReference type="RefSeq" id="WP_131848536.1">
    <property type="nucleotide sequence ID" value="NZ_SLXV01000013.1"/>
</dbReference>
<accession>A0A4R2S0X9</accession>
<protein>
    <submittedName>
        <fullName evidence="1">Uncharacterized protein DUF2487</fullName>
    </submittedName>
</protein>
<dbReference type="AlphaFoldDB" id="A0A4R2S0X9"/>
<dbReference type="OrthoDB" id="2678750at2"/>
<evidence type="ECO:0000313" key="1">
    <source>
        <dbReference type="EMBL" id="TCP69089.1"/>
    </source>
</evidence>
<reference evidence="1 2" key="1">
    <citation type="submission" date="2019-03" db="EMBL/GenBank/DDBJ databases">
        <title>Genomic Encyclopedia of Type Strains, Phase IV (KMG-IV): sequencing the most valuable type-strain genomes for metagenomic binning, comparative biology and taxonomic classification.</title>
        <authorList>
            <person name="Goeker M."/>
        </authorList>
    </citation>
    <scope>NUCLEOTIDE SEQUENCE [LARGE SCALE GENOMIC DNA]</scope>
    <source>
        <strain evidence="1 2">DSM 46831</strain>
    </source>
</reference>
<keyword evidence="2" id="KW-1185">Reference proteome</keyword>